<keyword evidence="2" id="KW-1185">Reference proteome</keyword>
<protein>
    <submittedName>
        <fullName evidence="1">Uncharacterized protein</fullName>
    </submittedName>
</protein>
<proteinExistence type="predicted"/>
<organism evidence="1 2">
    <name type="scientific">Hibiscus sabdariffa</name>
    <name type="common">roselle</name>
    <dbReference type="NCBI Taxonomy" id="183260"/>
    <lineage>
        <taxon>Eukaryota</taxon>
        <taxon>Viridiplantae</taxon>
        <taxon>Streptophyta</taxon>
        <taxon>Embryophyta</taxon>
        <taxon>Tracheophyta</taxon>
        <taxon>Spermatophyta</taxon>
        <taxon>Magnoliopsida</taxon>
        <taxon>eudicotyledons</taxon>
        <taxon>Gunneridae</taxon>
        <taxon>Pentapetalae</taxon>
        <taxon>rosids</taxon>
        <taxon>malvids</taxon>
        <taxon>Malvales</taxon>
        <taxon>Malvaceae</taxon>
        <taxon>Malvoideae</taxon>
        <taxon>Hibiscus</taxon>
    </lineage>
</organism>
<gene>
    <name evidence="1" type="ORF">V6N11_053754</name>
</gene>
<reference evidence="1 2" key="1">
    <citation type="journal article" date="2024" name="G3 (Bethesda)">
        <title>Genome assembly of Hibiscus sabdariffa L. provides insights into metabolisms of medicinal natural products.</title>
        <authorList>
            <person name="Kim T."/>
        </authorList>
    </citation>
    <scope>NUCLEOTIDE SEQUENCE [LARGE SCALE GENOMIC DNA]</scope>
    <source>
        <strain evidence="1">TK-2024</strain>
        <tissue evidence="1">Old leaves</tissue>
    </source>
</reference>
<accession>A0ABR2S208</accession>
<sequence length="103" mass="10947">MPLFANLSAVALADLDTASIDQRNPAHASKHSSMRGLKQSGVELGCSNHCTHKEQIAFSSVEVASVLPAALEKRMSDSFPEFLRIPPIPALPNPPTTAPSTLL</sequence>
<evidence type="ECO:0000313" key="1">
    <source>
        <dbReference type="EMBL" id="KAK9019228.1"/>
    </source>
</evidence>
<dbReference type="EMBL" id="JBBPBN010000017">
    <property type="protein sequence ID" value="KAK9019228.1"/>
    <property type="molecule type" value="Genomic_DNA"/>
</dbReference>
<comment type="caution">
    <text evidence="1">The sequence shown here is derived from an EMBL/GenBank/DDBJ whole genome shotgun (WGS) entry which is preliminary data.</text>
</comment>
<evidence type="ECO:0000313" key="2">
    <source>
        <dbReference type="Proteomes" id="UP001396334"/>
    </source>
</evidence>
<dbReference type="Proteomes" id="UP001396334">
    <property type="component" value="Unassembled WGS sequence"/>
</dbReference>
<name>A0ABR2S208_9ROSI</name>